<dbReference type="Pfam" id="PF01391">
    <property type="entry name" value="Collagen"/>
    <property type="match status" value="1"/>
</dbReference>
<accession>A0A917HK32</accession>
<protein>
    <recommendedName>
        <fullName evidence="4">Collagen triple helix repeat-containing protein</fullName>
    </recommendedName>
</protein>
<dbReference type="EMBL" id="BMER01000001">
    <property type="protein sequence ID" value="GGG81607.1"/>
    <property type="molecule type" value="Genomic_DNA"/>
</dbReference>
<reference evidence="2" key="1">
    <citation type="journal article" date="2014" name="Int. J. Syst. Evol. Microbiol.">
        <title>Complete genome sequence of Corynebacterium casei LMG S-19264T (=DSM 44701T), isolated from a smear-ripened cheese.</title>
        <authorList>
            <consortium name="US DOE Joint Genome Institute (JGI-PGF)"/>
            <person name="Walter F."/>
            <person name="Albersmeier A."/>
            <person name="Kalinowski J."/>
            <person name="Ruckert C."/>
        </authorList>
    </citation>
    <scope>NUCLEOTIDE SEQUENCE</scope>
    <source>
        <strain evidence="2">CGMCC 1.12195</strain>
    </source>
</reference>
<feature type="compositionally biased region" description="Low complexity" evidence="1">
    <location>
        <begin position="143"/>
        <end position="161"/>
    </location>
</feature>
<feature type="region of interest" description="Disordered" evidence="1">
    <location>
        <begin position="405"/>
        <end position="427"/>
    </location>
</feature>
<feature type="compositionally biased region" description="Low complexity" evidence="1">
    <location>
        <begin position="186"/>
        <end position="208"/>
    </location>
</feature>
<dbReference type="PANTHER" id="PTHR24023">
    <property type="entry name" value="COLLAGEN ALPHA"/>
    <property type="match status" value="1"/>
</dbReference>
<evidence type="ECO:0000256" key="1">
    <source>
        <dbReference type="SAM" id="MobiDB-lite"/>
    </source>
</evidence>
<dbReference type="InterPro" id="IPR008160">
    <property type="entry name" value="Collagen"/>
</dbReference>
<keyword evidence="3" id="KW-1185">Reference proteome</keyword>
<dbReference type="PANTHER" id="PTHR24023:SF1082">
    <property type="entry name" value="COLLAGEN TRIPLE HELIX REPEAT"/>
    <property type="match status" value="1"/>
</dbReference>
<dbReference type="AlphaFoldDB" id="A0A917HK32"/>
<proteinExistence type="predicted"/>
<sequence length="965" mass="95756">MTMNAKPLTITLAILFLWLGVAAQSSLDGINYQAVARNTDGTVLAEKNIRVRLSVIGGSATGDVQYREAHELLTNKLGLFTLRIGQGQVDQGTFAAIPWQDTNQYLKVEVALDGGMFADLGTTQLMSVPFALYAASGGGTPGATGPQGPAGLQGPVGPQGPKGEKGDPNGPPGPQGEQGEKGDVGAQGPQGIAGPQGVAGPQGPSGPQGEKGEKGDAGEQGLPGIAGPQGPEGPQGPQGETGAAGPQGPSGPQGEKGDKGDQGDPGPAGADGVLAGPAGGDLSGTYPDPIVTKLQTVPISDATPANNDVLRFDGSQWVPGIAAGDGFTLPFAATENLASTLFYLTNEGNGTAGSFNINNIAASVPALSVQTNSQSSQAAYFHNDANGSGDVLLVAGNGTGTSISSQANGTSGHAGFFRTSNTNNNSNTLRVETLGGGAAIAARSTSGSTISGFNNNSGTVFEGIKQGTGMVASFRSTTNSNNEPSLFVESVSTGTGRGIDVVAANGTAIRATSSGPAPVAEFFTSGGAEANALYLRNTVQANSNETLLVETNSTLATAARFRVMGGIGSAVSGETTVNIPNSNAAVTGRSSGAGGGAGNFVISNATNSATALRATHQGNGRAISAVAQGNVPVVEIENAGAATNAVLRVRNTLAANSSSAVSVESQSVSGNGAFFSLTNPNSAGAAIFAQTNSSTPNPNAAVIGRASGGAGGAGLFVNSNAGNNTAALHAEHQGGGHALFTRAFNNGSALFASGVGSGTVIQGSDGGTGSGSLLSLTRTNAANSTDVFRINSAGSGNLAVFRSGGANRARISAAGVGFFNGGTINGGADIAEAFDVEGIIAQYEPGDVLVISMDEDRTVTKSAEPYSDIVVGVYATKPGVLLTEEDIDTDISQKVPMGVVGVIPTKVCLEGGTIKRGDLLVTSSTPGVAMKADKAKVGPGQVIGKALQEYSGAGIGKIRALVNVK</sequence>
<feature type="compositionally biased region" description="Low complexity" evidence="1">
    <location>
        <begin position="235"/>
        <end position="253"/>
    </location>
</feature>
<evidence type="ECO:0008006" key="4">
    <source>
        <dbReference type="Google" id="ProtNLM"/>
    </source>
</evidence>
<evidence type="ECO:0000313" key="3">
    <source>
        <dbReference type="Proteomes" id="UP000660862"/>
    </source>
</evidence>
<dbReference type="InterPro" id="IPR050149">
    <property type="entry name" value="Collagen_superfamily"/>
</dbReference>
<reference evidence="2" key="2">
    <citation type="submission" date="2020-09" db="EMBL/GenBank/DDBJ databases">
        <authorList>
            <person name="Sun Q."/>
            <person name="Zhou Y."/>
        </authorList>
    </citation>
    <scope>NUCLEOTIDE SEQUENCE</scope>
    <source>
        <strain evidence="2">CGMCC 1.12195</strain>
    </source>
</reference>
<organism evidence="2 3">
    <name type="scientific">Parapedobacter pyrenivorans</name>
    <dbReference type="NCBI Taxonomy" id="1305674"/>
    <lineage>
        <taxon>Bacteria</taxon>
        <taxon>Pseudomonadati</taxon>
        <taxon>Bacteroidota</taxon>
        <taxon>Sphingobacteriia</taxon>
        <taxon>Sphingobacteriales</taxon>
        <taxon>Sphingobacteriaceae</taxon>
        <taxon>Parapedobacter</taxon>
    </lineage>
</organism>
<dbReference type="GO" id="GO:0005615">
    <property type="term" value="C:extracellular space"/>
    <property type="evidence" value="ECO:0007669"/>
    <property type="project" value="TreeGrafter"/>
</dbReference>
<comment type="caution">
    <text evidence="2">The sequence shown here is derived from an EMBL/GenBank/DDBJ whole genome shotgun (WGS) entry which is preliminary data.</text>
</comment>
<feature type="region of interest" description="Disordered" evidence="1">
    <location>
        <begin position="140"/>
        <end position="285"/>
    </location>
</feature>
<gene>
    <name evidence="2" type="ORF">GCM10007415_12860</name>
</gene>
<name>A0A917HK32_9SPHI</name>
<feature type="compositionally biased region" description="Low complexity" evidence="1">
    <location>
        <begin position="264"/>
        <end position="276"/>
    </location>
</feature>
<dbReference type="GO" id="GO:0031012">
    <property type="term" value="C:extracellular matrix"/>
    <property type="evidence" value="ECO:0007669"/>
    <property type="project" value="TreeGrafter"/>
</dbReference>
<dbReference type="Proteomes" id="UP000660862">
    <property type="component" value="Unassembled WGS sequence"/>
</dbReference>
<evidence type="ECO:0000313" key="2">
    <source>
        <dbReference type="EMBL" id="GGG81607.1"/>
    </source>
</evidence>
<dbReference type="RefSeq" id="WP_188505067.1">
    <property type="nucleotide sequence ID" value="NZ_BMER01000001.1"/>
</dbReference>